<dbReference type="Proteomes" id="UP000030300">
    <property type="component" value="Chromosome"/>
</dbReference>
<gene>
    <name evidence="1" type="ORF">KR76_17990</name>
</gene>
<dbReference type="EMBL" id="CP009896">
    <property type="protein sequence ID" value="AJR18563.1"/>
    <property type="molecule type" value="Genomic_DNA"/>
</dbReference>
<dbReference type="OrthoDB" id="5517693at2"/>
<dbReference type="GeneID" id="96610704"/>
<dbReference type="STRING" id="2045.KR76_17990"/>
<accession>A0A0C5WZ02</accession>
<dbReference type="KEGG" id="psim:KR76_17990"/>
<dbReference type="InterPro" id="IPR011335">
    <property type="entry name" value="Restrct_endonuc-II-like"/>
</dbReference>
<protein>
    <submittedName>
        <fullName evidence="1">Uncharacterized protein</fullName>
    </submittedName>
</protein>
<sequence length="327" mass="36066">MSSFDPFDGQPFTSLMARAGGISRHQVRDWVSGGRLRVVLYGVYVGAAAPDSVDLRARAAALVLPEHAVVSDRCAAWLLGVDVLDPEEHDLAPVLEVVSAGGKGPSSRTGLLGGKRDLRADEVVTLPNGVRTTGPLRTACDVGCLRGRYRAIATIDAFRRSYGLTVTDFHAILPRYRGRRGVIQLRELIALSADRVDSPPESWVRLMIHDDGLPMPAAQVDLVVPGWGEARLENAYEHLRIAVEYDGEQFHSRVEDRERDDARRAALDAAGWIVLVLRRGDLAAAQRTVWLRELDGALAARSPEPSYRRRYARGPSGTSYRWRARSR</sequence>
<proteinExistence type="predicted"/>
<name>A0A0C5WZ02_NOCSI</name>
<evidence type="ECO:0000313" key="1">
    <source>
        <dbReference type="EMBL" id="AJR18563.1"/>
    </source>
</evidence>
<evidence type="ECO:0000313" key="2">
    <source>
        <dbReference type="Proteomes" id="UP000030300"/>
    </source>
</evidence>
<organism evidence="1 2">
    <name type="scientific">Nocardioides simplex</name>
    <name type="common">Arthrobacter simplex</name>
    <dbReference type="NCBI Taxonomy" id="2045"/>
    <lineage>
        <taxon>Bacteria</taxon>
        <taxon>Bacillati</taxon>
        <taxon>Actinomycetota</taxon>
        <taxon>Actinomycetes</taxon>
        <taxon>Propionibacteriales</taxon>
        <taxon>Nocardioidaceae</taxon>
        <taxon>Pimelobacter</taxon>
    </lineage>
</organism>
<keyword evidence="2" id="KW-1185">Reference proteome</keyword>
<dbReference type="AlphaFoldDB" id="A0A0C5WZ02"/>
<dbReference type="SUPFAM" id="SSF52980">
    <property type="entry name" value="Restriction endonuclease-like"/>
    <property type="match status" value="1"/>
</dbReference>
<dbReference type="HOGENOM" id="CLU_052626_5_0_11"/>
<dbReference type="Gene3D" id="3.40.960.10">
    <property type="entry name" value="VSR Endonuclease"/>
    <property type="match status" value="1"/>
</dbReference>
<reference evidence="1 2" key="1">
    <citation type="journal article" date="2015" name="Genome Announc.">
        <title>Complete Genome Sequence of Steroid-Transforming Nocardioides simplex VKM Ac-2033D.</title>
        <authorList>
            <person name="Shtratnikova V.Y."/>
            <person name="Schelkunov M.I."/>
            <person name="Pekov Y.A."/>
            <person name="Fokina V.V."/>
            <person name="Logacheva M.D."/>
            <person name="Sokolov S.L."/>
            <person name="Bragin E.Y."/>
            <person name="Ashapkin V.V."/>
            <person name="Donova M.V."/>
        </authorList>
    </citation>
    <scope>NUCLEOTIDE SEQUENCE [LARGE SCALE GENOMIC DNA]</scope>
    <source>
        <strain evidence="1 2">VKM Ac-2033D</strain>
    </source>
</reference>
<dbReference type="RefSeq" id="WP_052138827.1">
    <property type="nucleotide sequence ID" value="NZ_BJMC01000018.1"/>
</dbReference>